<accession>G7YJF8</accession>
<evidence type="ECO:0000313" key="4">
    <source>
        <dbReference type="Proteomes" id="UP000008909"/>
    </source>
</evidence>
<proteinExistence type="predicted"/>
<dbReference type="Pfam" id="PF06747">
    <property type="entry name" value="CHCH"/>
    <property type="match status" value="1"/>
</dbReference>
<dbReference type="EMBL" id="DF143416">
    <property type="protein sequence ID" value="GAA53091.1"/>
    <property type="molecule type" value="Genomic_DNA"/>
</dbReference>
<dbReference type="InterPro" id="IPR010625">
    <property type="entry name" value="CHCH"/>
</dbReference>
<name>G7YJF8_CLOSI</name>
<keyword evidence="1" id="KW-1015">Disulfide bond</keyword>
<gene>
    <name evidence="3" type="ORF">CLF_109510</name>
</gene>
<dbReference type="InterPro" id="IPR009069">
    <property type="entry name" value="Cys_alpha_HP_mot_SF"/>
</dbReference>
<evidence type="ECO:0000259" key="2">
    <source>
        <dbReference type="Pfam" id="PF06747"/>
    </source>
</evidence>
<reference evidence="3" key="1">
    <citation type="journal article" date="2011" name="Genome Biol.">
        <title>The draft genome of the carcinogenic human liver fluke Clonorchis sinensis.</title>
        <authorList>
            <person name="Wang X."/>
            <person name="Chen W."/>
            <person name="Huang Y."/>
            <person name="Sun J."/>
            <person name="Men J."/>
            <person name="Liu H."/>
            <person name="Luo F."/>
            <person name="Guo L."/>
            <person name="Lv X."/>
            <person name="Deng C."/>
            <person name="Zhou C."/>
            <person name="Fan Y."/>
            <person name="Li X."/>
            <person name="Huang L."/>
            <person name="Hu Y."/>
            <person name="Liang C."/>
            <person name="Hu X."/>
            <person name="Xu J."/>
            <person name="Yu X."/>
        </authorList>
    </citation>
    <scope>NUCLEOTIDE SEQUENCE [LARGE SCALE GENOMIC DNA]</scope>
    <source>
        <strain evidence="3">Henan</strain>
    </source>
</reference>
<reference key="2">
    <citation type="submission" date="2011-10" db="EMBL/GenBank/DDBJ databases">
        <title>The genome and transcriptome sequence of Clonorchis sinensis provide insights into the carcinogenic liver fluke.</title>
        <authorList>
            <person name="Wang X."/>
            <person name="Huang Y."/>
            <person name="Chen W."/>
            <person name="Liu H."/>
            <person name="Guo L."/>
            <person name="Chen Y."/>
            <person name="Luo F."/>
            <person name="Zhou W."/>
            <person name="Sun J."/>
            <person name="Mao Q."/>
            <person name="Liang P."/>
            <person name="Zhou C."/>
            <person name="Tian Y."/>
            <person name="Men J."/>
            <person name="Lv X."/>
            <person name="Huang L."/>
            <person name="Zhou J."/>
            <person name="Hu Y."/>
            <person name="Li R."/>
            <person name="Zhang F."/>
            <person name="Lei H."/>
            <person name="Li X."/>
            <person name="Hu X."/>
            <person name="Liang C."/>
            <person name="Xu J."/>
            <person name="Wu Z."/>
            <person name="Yu X."/>
        </authorList>
    </citation>
    <scope>NUCLEOTIDE SEQUENCE</scope>
    <source>
        <strain>Henan</strain>
    </source>
</reference>
<keyword evidence="4" id="KW-1185">Reference proteome</keyword>
<dbReference type="SUPFAM" id="SSF47072">
    <property type="entry name" value="Cysteine alpha-hairpin motif"/>
    <property type="match status" value="1"/>
</dbReference>
<dbReference type="AlphaFoldDB" id="G7YJF8"/>
<evidence type="ECO:0000313" key="3">
    <source>
        <dbReference type="EMBL" id="GAA53091.1"/>
    </source>
</evidence>
<evidence type="ECO:0000256" key="1">
    <source>
        <dbReference type="ARBA" id="ARBA00023157"/>
    </source>
</evidence>
<feature type="non-terminal residue" evidence="3">
    <location>
        <position position="134"/>
    </location>
</feature>
<sequence>MFTLRALTFSVGAVCVGEMTVMLSCLKNNDFDEAPCTQLIDAFKTCVQVAEVFIILTLFCKTSSGQACKKQRTQKKWGFRTRRRGNEAVTCITSNQIASAIPGTKVDESDSANESISSLHALLYHHFYRNVFSA</sequence>
<protein>
    <recommendedName>
        <fullName evidence="2">CHCH domain-containing protein</fullName>
    </recommendedName>
</protein>
<organism evidence="3 4">
    <name type="scientific">Clonorchis sinensis</name>
    <name type="common">Chinese liver fluke</name>
    <dbReference type="NCBI Taxonomy" id="79923"/>
    <lineage>
        <taxon>Eukaryota</taxon>
        <taxon>Metazoa</taxon>
        <taxon>Spiralia</taxon>
        <taxon>Lophotrochozoa</taxon>
        <taxon>Platyhelminthes</taxon>
        <taxon>Trematoda</taxon>
        <taxon>Digenea</taxon>
        <taxon>Opisthorchiida</taxon>
        <taxon>Opisthorchiata</taxon>
        <taxon>Opisthorchiidae</taxon>
        <taxon>Clonorchis</taxon>
    </lineage>
</organism>
<dbReference type="Proteomes" id="UP000008909">
    <property type="component" value="Unassembled WGS sequence"/>
</dbReference>
<feature type="domain" description="CHCH" evidence="2">
    <location>
        <begin position="15"/>
        <end position="48"/>
    </location>
</feature>